<reference evidence="3" key="1">
    <citation type="submission" date="2025-08" db="UniProtKB">
        <authorList>
            <consortium name="RefSeq"/>
        </authorList>
    </citation>
    <scope>IDENTIFICATION</scope>
    <source>
        <tissue evidence="3">Gonads</tissue>
    </source>
</reference>
<name>A0A1S3IGG1_LINAN</name>
<keyword evidence="1" id="KW-0472">Membrane</keyword>
<proteinExistence type="predicted"/>
<dbReference type="GeneID" id="106163507"/>
<feature type="transmembrane region" description="Helical" evidence="1">
    <location>
        <begin position="20"/>
        <end position="39"/>
    </location>
</feature>
<protein>
    <submittedName>
        <fullName evidence="3">Uncharacterized protein LOC106163507</fullName>
    </submittedName>
</protein>
<keyword evidence="2" id="KW-1185">Reference proteome</keyword>
<evidence type="ECO:0000256" key="1">
    <source>
        <dbReference type="SAM" id="Phobius"/>
    </source>
</evidence>
<dbReference type="RefSeq" id="XP_013396559.1">
    <property type="nucleotide sequence ID" value="XM_013541105.1"/>
</dbReference>
<dbReference type="AlphaFoldDB" id="A0A1S3IGG1"/>
<feature type="non-terminal residue" evidence="3">
    <location>
        <position position="126"/>
    </location>
</feature>
<dbReference type="Proteomes" id="UP000085678">
    <property type="component" value="Unplaced"/>
</dbReference>
<keyword evidence="1" id="KW-1133">Transmembrane helix</keyword>
<dbReference type="KEGG" id="lak:106163507"/>
<evidence type="ECO:0000313" key="2">
    <source>
        <dbReference type="Proteomes" id="UP000085678"/>
    </source>
</evidence>
<gene>
    <name evidence="3" type="primary">LOC106163507</name>
</gene>
<keyword evidence="1" id="KW-0812">Transmembrane</keyword>
<sequence length="126" mass="13599">MSSTRTLSFHARLSKGRLMLMWLSWQLAIAGALHVGYMVRFKKIGTDSHHVSDTLLELEGHGKPQCAMACINTETCVSFSVTVSPDVPGSSCRLSRSSAGVTDLQPGSGWSYFVMVPSANYNVSGT</sequence>
<accession>A0A1S3IGG1</accession>
<dbReference type="InParanoid" id="A0A1S3IGG1"/>
<evidence type="ECO:0000313" key="3">
    <source>
        <dbReference type="RefSeq" id="XP_013396559.1"/>
    </source>
</evidence>
<organism evidence="2 3">
    <name type="scientific">Lingula anatina</name>
    <name type="common">Brachiopod</name>
    <name type="synonym">Lingula unguis</name>
    <dbReference type="NCBI Taxonomy" id="7574"/>
    <lineage>
        <taxon>Eukaryota</taxon>
        <taxon>Metazoa</taxon>
        <taxon>Spiralia</taxon>
        <taxon>Lophotrochozoa</taxon>
        <taxon>Brachiopoda</taxon>
        <taxon>Linguliformea</taxon>
        <taxon>Lingulata</taxon>
        <taxon>Lingulida</taxon>
        <taxon>Linguloidea</taxon>
        <taxon>Lingulidae</taxon>
        <taxon>Lingula</taxon>
    </lineage>
</organism>